<evidence type="ECO:0000313" key="2">
    <source>
        <dbReference type="Proteomes" id="UP000214542"/>
    </source>
</evidence>
<sequence length="99" mass="11319">MKRFHPYQRYQRAAWSASILKKNNIKDDSKDDSNFETAAYTTAYTQPISDSNFETTYTTAYTKPKAKRKLDFNKMEPLPCNIDDGSLAKPLTTAVSQNL</sequence>
<dbReference type="Proteomes" id="UP000214542">
    <property type="component" value="Segment"/>
</dbReference>
<reference evidence="1 2" key="1">
    <citation type="journal article" date="2008" name="J. Gen. Virol.">
        <title>Genomic and host range studies of Maruca vitrata nucleopolyhedrovirus.</title>
        <authorList>
            <person name="Chen Y.R."/>
            <person name="Wu C.Y."/>
            <person name="Lee S.T."/>
            <person name="Wu Y.J."/>
            <person name="Lo C.F."/>
            <person name="Tsai M.F."/>
            <person name="Wang C.H."/>
        </authorList>
    </citation>
    <scope>NUCLEOTIDE SEQUENCE [LARGE SCALE GENOMIC DNA]</scope>
</reference>
<dbReference type="GeneID" id="4643039"/>
<dbReference type="EMBL" id="EF125867">
    <property type="protein sequence ID" value="ABM05433.1"/>
    <property type="molecule type" value="Genomic_DNA"/>
</dbReference>
<dbReference type="Pfam" id="PF17605">
    <property type="entry name" value="DUF5501"/>
    <property type="match status" value="1"/>
</dbReference>
<organism evidence="1 2">
    <name type="scientific">Maruca vitrata nucleopolyhedrovirus</name>
    <dbReference type="NCBI Taxonomy" id="1307954"/>
    <lineage>
        <taxon>Viruses</taxon>
        <taxon>Viruses incertae sedis</taxon>
        <taxon>Naldaviricetes</taxon>
        <taxon>Lefavirales</taxon>
        <taxon>Baculoviridae</taxon>
        <taxon>Alphabaculovirus</taxon>
        <taxon>Alphabaculovirus mavitratae</taxon>
    </lineage>
</organism>
<dbReference type="RefSeq" id="YP_950847.1">
    <property type="nucleotide sequence ID" value="NC_008725.1"/>
</dbReference>
<dbReference type="InterPro" id="IPR035132">
    <property type="entry name" value="DUF5501"/>
</dbReference>
<name>A1YRH9_9ABAC</name>
<dbReference type="KEGG" id="vg:4643039"/>
<protein>
    <submittedName>
        <fullName evidence="1">Mv-ORF117 peptide</fullName>
    </submittedName>
</protein>
<proteinExistence type="predicted"/>
<accession>A1YRH9</accession>
<evidence type="ECO:0000313" key="1">
    <source>
        <dbReference type="EMBL" id="ABM05433.1"/>
    </source>
</evidence>
<keyword evidence="2" id="KW-1185">Reference proteome</keyword>
<dbReference type="OrthoDB" id="29317at10239"/>